<accession>A0A511ZK60</accession>
<feature type="transmembrane region" description="Helical" evidence="1">
    <location>
        <begin position="173"/>
        <end position="198"/>
    </location>
</feature>
<evidence type="ECO:0000313" key="3">
    <source>
        <dbReference type="Proteomes" id="UP000321558"/>
    </source>
</evidence>
<dbReference type="PANTHER" id="PTHR41309:SF2">
    <property type="entry name" value="MEMBRANE PROTEIN"/>
    <property type="match status" value="1"/>
</dbReference>
<feature type="transmembrane region" description="Helical" evidence="1">
    <location>
        <begin position="133"/>
        <end position="153"/>
    </location>
</feature>
<dbReference type="STRING" id="582851.GCA_900162665_04062"/>
<dbReference type="OrthoDB" id="1913432at2"/>
<feature type="transmembrane region" description="Helical" evidence="1">
    <location>
        <begin position="105"/>
        <end position="126"/>
    </location>
</feature>
<feature type="transmembrane region" description="Helical" evidence="1">
    <location>
        <begin position="12"/>
        <end position="30"/>
    </location>
</feature>
<keyword evidence="1" id="KW-0812">Transmembrane</keyword>
<feature type="transmembrane region" description="Helical" evidence="1">
    <location>
        <begin position="78"/>
        <end position="99"/>
    </location>
</feature>
<keyword evidence="1" id="KW-1133">Transmembrane helix</keyword>
<reference evidence="2 3" key="1">
    <citation type="submission" date="2019-07" db="EMBL/GenBank/DDBJ databases">
        <title>Whole genome shotgun sequence of Oceanobacillus sojae NBRC 105379.</title>
        <authorList>
            <person name="Hosoyama A."/>
            <person name="Uohara A."/>
            <person name="Ohji S."/>
            <person name="Ichikawa N."/>
        </authorList>
    </citation>
    <scope>NUCLEOTIDE SEQUENCE [LARGE SCALE GENOMIC DNA]</scope>
    <source>
        <strain evidence="2 3">NBRC 105379</strain>
    </source>
</reference>
<feature type="transmembrane region" description="Helical" evidence="1">
    <location>
        <begin position="36"/>
        <end position="57"/>
    </location>
</feature>
<dbReference type="AlphaFoldDB" id="A0A511ZK60"/>
<gene>
    <name evidence="2" type="ORF">OSO01_25480</name>
</gene>
<dbReference type="Proteomes" id="UP000321558">
    <property type="component" value="Unassembled WGS sequence"/>
</dbReference>
<proteinExistence type="predicted"/>
<protein>
    <submittedName>
        <fullName evidence="2">Permease</fullName>
    </submittedName>
</protein>
<name>A0A511ZK60_9BACI</name>
<evidence type="ECO:0000256" key="1">
    <source>
        <dbReference type="SAM" id="Phobius"/>
    </source>
</evidence>
<keyword evidence="1" id="KW-0472">Membrane</keyword>
<organism evidence="2 3">
    <name type="scientific">Oceanobacillus sojae</name>
    <dbReference type="NCBI Taxonomy" id="582851"/>
    <lineage>
        <taxon>Bacteria</taxon>
        <taxon>Bacillati</taxon>
        <taxon>Bacillota</taxon>
        <taxon>Bacilli</taxon>
        <taxon>Bacillales</taxon>
        <taxon>Bacillaceae</taxon>
        <taxon>Oceanobacillus</taxon>
    </lineage>
</organism>
<keyword evidence="3" id="KW-1185">Reference proteome</keyword>
<sequence>MFNLIKKDLIIQKTQIILFIPLIIFLILFARDISPIFIFLVAGAYISANAYVYDGMVESNILLNSLPYTRKLIVTSRYIGAMVYMVLSMAMAGAVLYLFDYSYDMMDMAIAAGLFFIFAAIAFPLFYILKPAYIGVVMFIGMIALAIGFQPAARFLERNLITITDFITSLSTTMLYLSGAAIAIGLYLISWIISQFIYQRKVF</sequence>
<dbReference type="PANTHER" id="PTHR41309">
    <property type="entry name" value="MEMBRANE PROTEIN-RELATED"/>
    <property type="match status" value="1"/>
</dbReference>
<dbReference type="EMBL" id="BJYM01000010">
    <property type="protein sequence ID" value="GEN87809.1"/>
    <property type="molecule type" value="Genomic_DNA"/>
</dbReference>
<dbReference type="InterPro" id="IPR025699">
    <property type="entry name" value="ABC2_memb-like"/>
</dbReference>
<comment type="caution">
    <text evidence="2">The sequence shown here is derived from an EMBL/GenBank/DDBJ whole genome shotgun (WGS) entry which is preliminary data.</text>
</comment>
<dbReference type="RefSeq" id="WP_147210765.1">
    <property type="nucleotide sequence ID" value="NZ_BJYM01000010.1"/>
</dbReference>
<dbReference type="Pfam" id="PF13346">
    <property type="entry name" value="ABC2_membrane_5"/>
    <property type="match status" value="1"/>
</dbReference>
<evidence type="ECO:0000313" key="2">
    <source>
        <dbReference type="EMBL" id="GEN87809.1"/>
    </source>
</evidence>